<proteinExistence type="predicted"/>
<evidence type="ECO:0000256" key="1">
    <source>
        <dbReference type="SAM" id="MobiDB-lite"/>
    </source>
</evidence>
<sequence>ETLGQAMFDALKEGNKAEFALDILFLKEPKELKVPTYIHEGLSWLQEQLERKQKDVLPPTTDTQGGEAYAK</sequence>
<evidence type="ECO:0000313" key="2">
    <source>
        <dbReference type="EMBL" id="GAH83558.1"/>
    </source>
</evidence>
<comment type="caution">
    <text evidence="2">The sequence shown here is derived from an EMBL/GenBank/DDBJ whole genome shotgun (WGS) entry which is preliminary data.</text>
</comment>
<feature type="non-terminal residue" evidence="2">
    <location>
        <position position="1"/>
    </location>
</feature>
<name>X1KNH0_9ZZZZ</name>
<protein>
    <submittedName>
        <fullName evidence="2">Uncharacterized protein</fullName>
    </submittedName>
</protein>
<dbReference type="AlphaFoldDB" id="X1KNH0"/>
<organism evidence="2">
    <name type="scientific">marine sediment metagenome</name>
    <dbReference type="NCBI Taxonomy" id="412755"/>
    <lineage>
        <taxon>unclassified sequences</taxon>
        <taxon>metagenomes</taxon>
        <taxon>ecological metagenomes</taxon>
    </lineage>
</organism>
<reference evidence="2" key="1">
    <citation type="journal article" date="2014" name="Front. Microbiol.">
        <title>High frequency of phylogenetically diverse reductive dehalogenase-homologous genes in deep subseafloor sedimentary metagenomes.</title>
        <authorList>
            <person name="Kawai M."/>
            <person name="Futagami T."/>
            <person name="Toyoda A."/>
            <person name="Takaki Y."/>
            <person name="Nishi S."/>
            <person name="Hori S."/>
            <person name="Arai W."/>
            <person name="Tsubouchi T."/>
            <person name="Morono Y."/>
            <person name="Uchiyama I."/>
            <person name="Ito T."/>
            <person name="Fujiyama A."/>
            <person name="Inagaki F."/>
            <person name="Takami H."/>
        </authorList>
    </citation>
    <scope>NUCLEOTIDE SEQUENCE</scope>
    <source>
        <strain evidence="2">Expedition CK06-06</strain>
    </source>
</reference>
<accession>X1KNH0</accession>
<feature type="region of interest" description="Disordered" evidence="1">
    <location>
        <begin position="50"/>
        <end position="71"/>
    </location>
</feature>
<dbReference type="EMBL" id="BARU01042318">
    <property type="protein sequence ID" value="GAH83558.1"/>
    <property type="molecule type" value="Genomic_DNA"/>
</dbReference>
<gene>
    <name evidence="2" type="ORF">S03H2_65049</name>
</gene>